<name>A0A423PUJ0_9GAMM</name>
<accession>A0A423PUJ0</accession>
<gene>
    <name evidence="2" type="ORF">SAOR_03700</name>
</gene>
<feature type="transmembrane region" description="Helical" evidence="1">
    <location>
        <begin position="79"/>
        <end position="98"/>
    </location>
</feature>
<organism evidence="2 3">
    <name type="scientific">Salinisphaera orenii MK-B5</name>
    <dbReference type="NCBI Taxonomy" id="856730"/>
    <lineage>
        <taxon>Bacteria</taxon>
        <taxon>Pseudomonadati</taxon>
        <taxon>Pseudomonadota</taxon>
        <taxon>Gammaproteobacteria</taxon>
        <taxon>Salinisphaerales</taxon>
        <taxon>Salinisphaeraceae</taxon>
        <taxon>Salinisphaera</taxon>
    </lineage>
</organism>
<dbReference type="AlphaFoldDB" id="A0A423PUJ0"/>
<evidence type="ECO:0000256" key="1">
    <source>
        <dbReference type="SAM" id="Phobius"/>
    </source>
</evidence>
<keyword evidence="1" id="KW-1133">Transmembrane helix</keyword>
<evidence type="ECO:0000313" key="3">
    <source>
        <dbReference type="Proteomes" id="UP000283993"/>
    </source>
</evidence>
<sequence>MGTKPAARRLSMRCIACLWASNASQGRAVDGCGRAKGSPRCLAFGSAGGARLRCVVLGQTFDDTIDAESISQGDAVNQIIYLVGLVVVVIAILSFMGIM</sequence>
<proteinExistence type="predicted"/>
<keyword evidence="1" id="KW-0472">Membrane</keyword>
<comment type="caution">
    <text evidence="2">The sequence shown here is derived from an EMBL/GenBank/DDBJ whole genome shotgun (WGS) entry which is preliminary data.</text>
</comment>
<evidence type="ECO:0000313" key="2">
    <source>
        <dbReference type="EMBL" id="ROO29270.1"/>
    </source>
</evidence>
<dbReference type="EMBL" id="AYKH01000005">
    <property type="protein sequence ID" value="ROO29270.1"/>
    <property type="molecule type" value="Genomic_DNA"/>
</dbReference>
<keyword evidence="3" id="KW-1185">Reference proteome</keyword>
<reference evidence="2 3" key="1">
    <citation type="submission" date="2013-10" db="EMBL/GenBank/DDBJ databases">
        <title>Salinisphaera orenii MK-B5 Genome Sequencing.</title>
        <authorList>
            <person name="Lai Q."/>
            <person name="Li C."/>
            <person name="Shao Z."/>
        </authorList>
    </citation>
    <scope>NUCLEOTIDE SEQUENCE [LARGE SCALE GENOMIC DNA]</scope>
    <source>
        <strain evidence="2 3">MK-B5</strain>
    </source>
</reference>
<dbReference type="RefSeq" id="WP_123630277.1">
    <property type="nucleotide sequence ID" value="NZ_AYKH01000005.1"/>
</dbReference>
<keyword evidence="1" id="KW-0812">Transmembrane</keyword>
<dbReference type="Proteomes" id="UP000283993">
    <property type="component" value="Unassembled WGS sequence"/>
</dbReference>
<protein>
    <submittedName>
        <fullName evidence="2">Uncharacterized protein</fullName>
    </submittedName>
</protein>